<dbReference type="InterPro" id="IPR011764">
    <property type="entry name" value="Biotin_carboxylation_dom"/>
</dbReference>
<dbReference type="RefSeq" id="WP_317082693.1">
    <property type="nucleotide sequence ID" value="NZ_CP136594.1"/>
</dbReference>
<dbReference type="FunFam" id="3.30.1490.20:FF:000003">
    <property type="entry name" value="acetyl-CoA carboxylase isoform X1"/>
    <property type="match status" value="1"/>
</dbReference>
<dbReference type="KEGG" id="acoa:RB602_02615"/>
<dbReference type="InterPro" id="IPR050856">
    <property type="entry name" value="Biotin_carboxylase_complex"/>
</dbReference>
<dbReference type="PANTHER" id="PTHR18866:SF33">
    <property type="entry name" value="METHYLCROTONOYL-COA CARBOXYLASE SUBUNIT ALPHA, MITOCHONDRIAL-RELATED"/>
    <property type="match status" value="1"/>
</dbReference>
<dbReference type="Proteomes" id="UP001302429">
    <property type="component" value="Chromosome"/>
</dbReference>
<evidence type="ECO:0000256" key="2">
    <source>
        <dbReference type="ARBA" id="ARBA00022741"/>
    </source>
</evidence>
<organism evidence="8 9">
    <name type="scientific">Alterisphingorhabdus coralli</name>
    <dbReference type="NCBI Taxonomy" id="3071408"/>
    <lineage>
        <taxon>Bacteria</taxon>
        <taxon>Pseudomonadati</taxon>
        <taxon>Pseudomonadota</taxon>
        <taxon>Alphaproteobacteria</taxon>
        <taxon>Sphingomonadales</taxon>
        <taxon>Sphingomonadaceae</taxon>
        <taxon>Alterisphingorhabdus (ex Yan et al. 2024)</taxon>
    </lineage>
</organism>
<accession>A0AA97FAQ2</accession>
<reference evidence="8 9" key="1">
    <citation type="submission" date="2023-10" db="EMBL/GenBank/DDBJ databases">
        <title>Complete genome sequence of a Sphingomonadaceae bacterium.</title>
        <authorList>
            <person name="Yan C."/>
        </authorList>
    </citation>
    <scope>NUCLEOTIDE SEQUENCE [LARGE SCALE GENOMIC DNA]</scope>
    <source>
        <strain evidence="8 9">SCSIO 66989</strain>
    </source>
</reference>
<proteinExistence type="predicted"/>
<evidence type="ECO:0000256" key="1">
    <source>
        <dbReference type="ARBA" id="ARBA00022598"/>
    </source>
</evidence>
<name>A0AA97FAQ2_9SPHN</name>
<dbReference type="SUPFAM" id="SSF52440">
    <property type="entry name" value="PreATP-grasp domain"/>
    <property type="match status" value="1"/>
</dbReference>
<dbReference type="InterPro" id="IPR005482">
    <property type="entry name" value="Biotin_COase_C"/>
</dbReference>
<dbReference type="Pfam" id="PF02785">
    <property type="entry name" value="Biotin_carb_C"/>
    <property type="match status" value="1"/>
</dbReference>
<dbReference type="EMBL" id="CP136594">
    <property type="protein sequence ID" value="WOE75625.1"/>
    <property type="molecule type" value="Genomic_DNA"/>
</dbReference>
<dbReference type="SMART" id="SM00878">
    <property type="entry name" value="Biotin_carb_C"/>
    <property type="match status" value="1"/>
</dbReference>
<keyword evidence="9" id="KW-1185">Reference proteome</keyword>
<keyword evidence="2 5" id="KW-0547">Nucleotide-binding</keyword>
<gene>
    <name evidence="8" type="ORF">RB602_02615</name>
</gene>
<dbReference type="GO" id="GO:0046872">
    <property type="term" value="F:metal ion binding"/>
    <property type="evidence" value="ECO:0007669"/>
    <property type="project" value="InterPro"/>
</dbReference>
<evidence type="ECO:0000259" key="7">
    <source>
        <dbReference type="PROSITE" id="PS50979"/>
    </source>
</evidence>
<dbReference type="InterPro" id="IPR016185">
    <property type="entry name" value="PreATP-grasp_dom_sf"/>
</dbReference>
<keyword evidence="3 5" id="KW-0067">ATP-binding</keyword>
<dbReference type="GO" id="GO:0005524">
    <property type="term" value="F:ATP binding"/>
    <property type="evidence" value="ECO:0007669"/>
    <property type="project" value="UniProtKB-UniRule"/>
</dbReference>
<protein>
    <submittedName>
        <fullName evidence="8">Biotin carboxylase N-terminal domain-containing protein</fullName>
    </submittedName>
</protein>
<keyword evidence="4" id="KW-0092">Biotin</keyword>
<keyword evidence="1" id="KW-0436">Ligase</keyword>
<evidence type="ECO:0000313" key="8">
    <source>
        <dbReference type="EMBL" id="WOE75625.1"/>
    </source>
</evidence>
<dbReference type="InterPro" id="IPR011761">
    <property type="entry name" value="ATP-grasp"/>
</dbReference>
<evidence type="ECO:0000313" key="9">
    <source>
        <dbReference type="Proteomes" id="UP001302429"/>
    </source>
</evidence>
<dbReference type="InterPro" id="IPR011054">
    <property type="entry name" value="Rudment_hybrid_motif"/>
</dbReference>
<dbReference type="Gene3D" id="3.30.470.20">
    <property type="entry name" value="ATP-grasp fold, B domain"/>
    <property type="match status" value="1"/>
</dbReference>
<dbReference type="AlphaFoldDB" id="A0AA97FAQ2"/>
<sequence length="446" mass="47161">MSRLFVANRGEIACRIIAAAKALDIETVVGVSAADKDSLWAKAADRALVLGPAPARQSYLDGNLLLHAAMASGCKAVHPGYGFLSENAAFAQAVADAGLAFCGPTPEQMEAVGDKLAARALAQELGVETGQASEALTDTDAAAIAARTLGYPVVTKASAGGGGRGMRIVREEADLAAAISEAQTEAEAAFGDGRIYLEPFVEAARHVEVQAFGLGDGQIITLGTRDCSIQRRYQKLVEEAPAVALPETARADMEAAAAKLLGAISYRGAGTVEFLWDEAREQSRFLEVNARIQVEHPVTEMICGIDLVQWQIALAFDRFDPPVDLVPRGHAIEVRILAEDADFRPAPGRITGWTPPSGARVDSGFGSGCDVPPYYDSMVAKLIVAAPNRAEAVDQLQDNLSDFAVEGIATSIPFLRDIAAHDNFVSNRLSTRWLEAEFIPASTGAS</sequence>
<dbReference type="PROSITE" id="PS50975">
    <property type="entry name" value="ATP_GRASP"/>
    <property type="match status" value="1"/>
</dbReference>
<dbReference type="SUPFAM" id="SSF51246">
    <property type="entry name" value="Rudiment single hybrid motif"/>
    <property type="match status" value="1"/>
</dbReference>
<dbReference type="InterPro" id="IPR005479">
    <property type="entry name" value="CPAse_ATP-bd"/>
</dbReference>
<evidence type="ECO:0000256" key="4">
    <source>
        <dbReference type="ARBA" id="ARBA00023267"/>
    </source>
</evidence>
<dbReference type="GO" id="GO:0016874">
    <property type="term" value="F:ligase activity"/>
    <property type="evidence" value="ECO:0007669"/>
    <property type="project" value="UniProtKB-KW"/>
</dbReference>
<evidence type="ECO:0000256" key="5">
    <source>
        <dbReference type="PROSITE-ProRule" id="PRU00409"/>
    </source>
</evidence>
<dbReference type="PROSITE" id="PS50979">
    <property type="entry name" value="BC"/>
    <property type="match status" value="1"/>
</dbReference>
<dbReference type="SUPFAM" id="SSF56059">
    <property type="entry name" value="Glutathione synthetase ATP-binding domain-like"/>
    <property type="match status" value="1"/>
</dbReference>
<dbReference type="Pfam" id="PF00289">
    <property type="entry name" value="Biotin_carb_N"/>
    <property type="match status" value="1"/>
</dbReference>
<feature type="domain" description="Biotin carboxylation" evidence="7">
    <location>
        <begin position="1"/>
        <end position="439"/>
    </location>
</feature>
<feature type="domain" description="ATP-grasp" evidence="6">
    <location>
        <begin position="119"/>
        <end position="316"/>
    </location>
</feature>
<dbReference type="Pfam" id="PF02786">
    <property type="entry name" value="CPSase_L_D2"/>
    <property type="match status" value="1"/>
</dbReference>
<evidence type="ECO:0000259" key="6">
    <source>
        <dbReference type="PROSITE" id="PS50975"/>
    </source>
</evidence>
<dbReference type="PROSITE" id="PS00867">
    <property type="entry name" value="CPSASE_2"/>
    <property type="match status" value="1"/>
</dbReference>
<dbReference type="PANTHER" id="PTHR18866">
    <property type="entry name" value="CARBOXYLASE:PYRUVATE/ACETYL-COA/PROPIONYL-COA CARBOXYLASE"/>
    <property type="match status" value="1"/>
</dbReference>
<evidence type="ECO:0000256" key="3">
    <source>
        <dbReference type="ARBA" id="ARBA00022840"/>
    </source>
</evidence>
<dbReference type="InterPro" id="IPR005481">
    <property type="entry name" value="BC-like_N"/>
</dbReference>